<dbReference type="SMART" id="SM00969">
    <property type="entry name" value="SOCS_box"/>
    <property type="match status" value="1"/>
</dbReference>
<dbReference type="FunFam" id="1.20.1270.280:FF:000001">
    <property type="entry name" value="dynein heavy chain 7, axonemal"/>
    <property type="match status" value="1"/>
</dbReference>
<name>A0ABC9XAH5_GRUJA</name>
<evidence type="ECO:0000256" key="15">
    <source>
        <dbReference type="PROSITE-ProRule" id="PRU00023"/>
    </source>
</evidence>
<feature type="repeat" description="ANK" evidence="15">
    <location>
        <begin position="2892"/>
        <end position="2924"/>
    </location>
</feature>
<dbReference type="Pfam" id="PF00023">
    <property type="entry name" value="Ank"/>
    <property type="match status" value="2"/>
</dbReference>
<evidence type="ECO:0000256" key="11">
    <source>
        <dbReference type="ARBA" id="ARBA00023069"/>
    </source>
</evidence>
<dbReference type="Gene3D" id="1.25.40.20">
    <property type="entry name" value="Ankyrin repeat-containing domain"/>
    <property type="match status" value="3"/>
</dbReference>
<dbReference type="Gene3D" id="1.20.920.20">
    <property type="match status" value="1"/>
</dbReference>
<keyword evidence="9" id="KW-0243">Dynein</keyword>
<dbReference type="Gene3D" id="3.10.490.20">
    <property type="match status" value="1"/>
</dbReference>
<dbReference type="InterPro" id="IPR042219">
    <property type="entry name" value="AAA_lid_11_sf"/>
</dbReference>
<keyword evidence="4" id="KW-0963">Cytoplasm</keyword>
<dbReference type="InterPro" id="IPR043160">
    <property type="entry name" value="Dynein_C_barrel"/>
</dbReference>
<evidence type="ECO:0000256" key="4">
    <source>
        <dbReference type="ARBA" id="ARBA00022490"/>
    </source>
</evidence>
<evidence type="ECO:0000313" key="18">
    <source>
        <dbReference type="EMBL" id="GAB0194554.1"/>
    </source>
</evidence>
<dbReference type="Gene3D" id="1.20.1270.280">
    <property type="match status" value="1"/>
</dbReference>
<feature type="domain" description="SOCS box" evidence="17">
    <location>
        <begin position="3305"/>
        <end position="3352"/>
    </location>
</feature>
<dbReference type="FunFam" id="1.20.920.20:FF:000001">
    <property type="entry name" value="dynein heavy chain 2, axonemal"/>
    <property type="match status" value="1"/>
</dbReference>
<dbReference type="InterPro" id="IPR036770">
    <property type="entry name" value="Ankyrin_rpt-contain_sf"/>
</dbReference>
<dbReference type="Pfam" id="PF12774">
    <property type="entry name" value="AAA_6"/>
    <property type="match status" value="1"/>
</dbReference>
<keyword evidence="12" id="KW-0505">Motor protein</keyword>
<dbReference type="SMART" id="SM00248">
    <property type="entry name" value="ANK"/>
    <property type="match status" value="11"/>
</dbReference>
<evidence type="ECO:0000256" key="5">
    <source>
        <dbReference type="ARBA" id="ARBA00022701"/>
    </source>
</evidence>
<accession>A0ABC9XAH5</accession>
<dbReference type="PROSITE" id="PS50225">
    <property type="entry name" value="SOCS"/>
    <property type="match status" value="1"/>
</dbReference>
<dbReference type="GO" id="GO:0005874">
    <property type="term" value="C:microtubule"/>
    <property type="evidence" value="ECO:0007669"/>
    <property type="project" value="UniProtKB-KW"/>
</dbReference>
<dbReference type="FunFam" id="3.40.50.300:FF:000044">
    <property type="entry name" value="Dynein heavy chain 5, axonemal"/>
    <property type="match status" value="1"/>
</dbReference>
<dbReference type="SUPFAM" id="SSF48403">
    <property type="entry name" value="Ankyrin repeat"/>
    <property type="match status" value="1"/>
</dbReference>
<keyword evidence="15" id="KW-0040">ANK repeat</keyword>
<dbReference type="CDD" id="cd03730">
    <property type="entry name" value="SOCS_ASB14"/>
    <property type="match status" value="1"/>
</dbReference>
<dbReference type="InterPro" id="IPR013602">
    <property type="entry name" value="Dynein_heavy_linker"/>
</dbReference>
<keyword evidence="7" id="KW-0547">Nucleotide-binding</keyword>
<keyword evidence="5" id="KW-0493">Microtubule</keyword>
<dbReference type="Pfam" id="PF12775">
    <property type="entry name" value="AAA_7"/>
    <property type="match status" value="1"/>
</dbReference>
<feature type="coiled-coil region" evidence="16">
    <location>
        <begin position="1733"/>
        <end position="1784"/>
    </location>
</feature>
<dbReference type="Gene3D" id="1.20.140.100">
    <property type="entry name" value="Dynein heavy chain, N-terminal domain 2"/>
    <property type="match status" value="1"/>
</dbReference>
<dbReference type="Gene3D" id="1.10.750.20">
    <property type="entry name" value="SOCS box"/>
    <property type="match status" value="1"/>
</dbReference>
<evidence type="ECO:0000256" key="16">
    <source>
        <dbReference type="SAM" id="Coils"/>
    </source>
</evidence>
<feature type="repeat" description="ANK" evidence="15">
    <location>
        <begin position="2925"/>
        <end position="2957"/>
    </location>
</feature>
<dbReference type="FunFam" id="1.10.287.2620:FF:000002">
    <property type="entry name" value="Dynein heavy chain 2, axonemal"/>
    <property type="match status" value="1"/>
</dbReference>
<evidence type="ECO:0000256" key="14">
    <source>
        <dbReference type="ARBA" id="ARBA00023273"/>
    </source>
</evidence>
<dbReference type="PANTHER" id="PTHR22878:SF70">
    <property type="entry name" value="DYNEIN HEAVY CHAIN 2, AXONEMAL"/>
    <property type="match status" value="1"/>
</dbReference>
<dbReference type="Pfam" id="PF03028">
    <property type="entry name" value="Dynein_heavy"/>
    <property type="match status" value="1"/>
</dbReference>
<comment type="subcellular location">
    <subcellularLocation>
        <location evidence="1">Cytoplasm</location>
        <location evidence="1">Cytoskeleton</location>
        <location evidence="1">Cilium axoneme</location>
    </subcellularLocation>
</comment>
<dbReference type="Pfam" id="PF17857">
    <property type="entry name" value="AAA_lid_1"/>
    <property type="match status" value="1"/>
</dbReference>
<organism evidence="18 19">
    <name type="scientific">Grus japonensis</name>
    <name type="common">Japanese crane</name>
    <name type="synonym">Red-crowned crane</name>
    <dbReference type="NCBI Taxonomy" id="30415"/>
    <lineage>
        <taxon>Eukaryota</taxon>
        <taxon>Metazoa</taxon>
        <taxon>Chordata</taxon>
        <taxon>Craniata</taxon>
        <taxon>Vertebrata</taxon>
        <taxon>Euteleostomi</taxon>
        <taxon>Archelosauria</taxon>
        <taxon>Archosauria</taxon>
        <taxon>Dinosauria</taxon>
        <taxon>Saurischia</taxon>
        <taxon>Theropoda</taxon>
        <taxon>Coelurosauria</taxon>
        <taxon>Aves</taxon>
        <taxon>Neognathae</taxon>
        <taxon>Neoaves</taxon>
        <taxon>Gruiformes</taxon>
        <taxon>Gruidae</taxon>
        <taxon>Grus</taxon>
    </lineage>
</organism>
<dbReference type="InterPro" id="IPR027417">
    <property type="entry name" value="P-loop_NTPase"/>
</dbReference>
<dbReference type="Gene3D" id="1.10.8.710">
    <property type="match status" value="1"/>
</dbReference>
<dbReference type="FunFam" id="3.40.50.300:FF:000223">
    <property type="entry name" value="Dynein heavy chain 3, axonemal"/>
    <property type="match status" value="1"/>
</dbReference>
<dbReference type="Pfam" id="PF07525">
    <property type="entry name" value="SOCS_box"/>
    <property type="match status" value="1"/>
</dbReference>
<dbReference type="Gene3D" id="1.20.58.1120">
    <property type="match status" value="1"/>
</dbReference>
<dbReference type="InterPro" id="IPR041658">
    <property type="entry name" value="AAA_lid_11"/>
</dbReference>
<proteinExistence type="inferred from homology"/>
<gene>
    <name evidence="18" type="ORF">GRJ2_001920700</name>
</gene>
<dbReference type="InterPro" id="IPR035699">
    <property type="entry name" value="AAA_6"/>
</dbReference>
<sequence>MGGTTTLDTELPNHVIAWATSTLKKSIRDNLEGPKEYFENYVERFGWLIDGTAQARIERFEAEQHSFDEYTAFIDEFFTLKKEILGLPEVAHFPMISLNCDDLKQGLASNANTFAKTLMDRIVANYREENEKEFEAIKERALKVPETTEEMVETIAYIKKVKTKGIQDLLLRIKYVADLRVLQKRIQEADETVALINKEEALLEWKLSDFPLLSNLKVEIEPYQKLFHLILKWQRTEKRWMDGTFLELNGENMEAEVDEFLREIYKASRLFQQKQKKIQQDWKKTSQHRAVEEKTEEEAKANPTLTMCSSVLEQIKHFKENIPTVTIFCNPGMRTRHWQQMSSIVGYDLTPDSGTTLRKVLKQNLAPYLEEFEAISVGASKEFSLEKAMYTMMETWGSISFNTSVYRETGIHILSAVDEIQAVLDDQIMKTQTMRGSPFIKPFDKEIREWENRLIQIQEIIDEWLKVQAQWLYLEPIFSSEDIMQQMPEEGRLFQSVDRCWSDIMKHCARDPKVLVATSLIGLLEKLQNCNELLDKILKGLNAYLEKKRLFFPRFFFLSNDEMLEILSETKDPLRVQPHLKKCFEGIAKLHFLPNLDIKAMYSSEGERVELISTISTSEARGAVEKWLIQVEDIMLKSIRDVIARSRMGLKDYYDTLQHQLNDIVELVRGKLSKQTRTTLGALVTIDVHARDVLMEMIESGVQSETDFQWLAQLRYYWEFENVRVCIINCNVKYAYEYLGNSPRLVITPLTDRCYRTLIGAFCLNLGGAPEGPAGTGKTETTKDLAKALAVQCVVFNCSDGLDYLAMGKFFKGLASSGAWACFDEFNRIELEVLSVVAQQILCIQRAIRAKLETFIFEGTELKLNPNCFVAITMNPGYAGRSELPDNLKVLFRTVAMMVPNYALIAEISLYSYGFLNAKSLSVKIVMTYRLCSEQLSSQYHYDYGMRAVKAVLVAAGNLKLKFPMEDEDILLLRSIKDVNEPKFLAHDIPLFMGITSDLFPGIKPPDADYSDFLECASECCIGHNVQPVKAFIEKMIQTYEMMIVRHGFMLVGESFSGKTKVLHVLADTLSLMKERGYGEEEKVIFRTVNPKSITMGQLFGQFDMVSHEWTDGIIANTFREFALSETPERKWVIFDGPIDTLWIESMNTVLDDNKKGCFAFATVWSIGGTCDGDSRIVFDNFLRETLAGKSGINPAPTSVGKWECPFEEKGLVYDYMYENIIMARLDKRRKGVFGPPVGKKCVIFVDDMNMPALEKYGAQPPIELLRQFFDHGFWYDLKDTSKITLVDVQLLAAMGPPGGGRNPVTPRFLRHFNICTINSFSDETMVRIFSTVVAFYLRTSEFSSEFFTIGSQIVTATLEVYKKAIKNLLPTPAKSHYTFNLRDFSRVIHGCLLIKRQSIESKHVMIRLFVHEVFRVFYDRLVEDNDRAWLFNLMKDIVKEHFKEAFDSVFAHLKQGNTPSLLNNTGVKGLKTVFIITDAQIKEESFLEDVDSVLNTGEVPNLFAANEKQEIIEGVRAIVQAGNKHEELSPLALFAFFVNCCKENLHIVVAFSPIGDAFRNRLRQFPSLINCCTIDWFQVGEMKQELVQLQPKLEEAKLDNANMMKPSDISIVKSMKNPPSGVKLVMAAVCVMKDIKPEKIADPSGSGGKILDYWAPSKKLLGDMNFLKDLKEYDKDNIPAAVMQKIRAEYLTNPEFDPQKVAKASSAAEGLCKWIMAMEVYDRVAKVVAPKKDRLREAQESLSETLTLLNQKREELAAVENHLAALERTFTEKTEEKARLEFQVDLCAKKLERAEKLIGGLGGEKSRWNNAANDLQDTYDNLTGDVLISAGVIAYLGAFTAGFRQECTKDWSKLCKEKNIPCSENFSLSKTLGDPIKIRAWNIAGLPTDIFSVDNGVIVDNSRRWPLMIDPQGQANKWIKNFEKENRLNVIKVSDTDYMRTVENCIQFGTPLLLENVGEELDPSLEPLLLKQTFKQGGMEYIRLGETIIEYSSDFKFFITTKLRNPHYMPELATKVSLLNFMITPEGLEDQLLGIVVAKERPELEEERNALILQSAANKKHLKEIEKKILETLHSSEGNILEDETAIEVLDSAKIMANEITKKQQIAEKTELKIAESREGYRPIAKHSSVLFFSIADLANIDPMYQYSLSWFVNLFINSIHDRAKNEIEHQEFMFLLTGGVGLKNKYKNPDPSWLPDKSWDELCHASEIPALKGLRSHISENVGEWQKIYDSKEPQTFPLPEQLNNTLNELQKMIILRCLRPDKIGPAITTFVTDKLGKKFVEPPPFDLTKSYLDSNSTIPLIFVLSPGADPMSSLLKFAQDRGMVGNKFQSISLGQGQGPIAMKMIQNGMEEGTWVCLQNCHLAVSWMPMLEKICEEFNSEKCHAVFRLWLTSYPSPKFPVTILQNGVKMTNEPPTGLRLNLLQSFLSDPISDPAFFSGCPEKELVWGKLLFGVCFFHALVQERRKFGPLGWNIPYGFDESDLRISIRQLQLFINEYSHVPFEAVSYLTGECNYGGRVTDDWDRRLLLTMLDDFYNPDIIENPRYTFSPSGNYYAPPKGAYEDYIEFIKSLPFSQHPEVFGLHENVDISKDLQQTKILFETLLLTQGGGTQGPSGGGDCTLYEIADDILSKLPNDFDIEGCLSKYPVRYEESMNTVLVQEMERFNNLIRTIRITLINLKKAIKGLVVMDAELEALCGSLLIGKVPENWAKRSYPSLKPLGSYILDFLERLKFLQDWYELGKPTVFWLSGFYFTQAFLTGAMQNYARKHRIPIDLLGYEFQVIPQDTADTAPEDGVYIRGLFLDGARWDRNKGMLAEQYPKLLFDMMPIIWIKPSQEEALMRLVRHSSAFEEADQQGWLPVHEAAAQLNKNILEITLKASRAIMWEQTTLKGETPLLVAVRNCFVDNVRFLLLNGCNPNVRNEEGDSPLVIAIKHDSYEIASLLISSGAKVNLQCVHKRTALHEAARLGRKDLVKLLLRSGADPDPRSEYGLTPLALAAQIGHTEIMELLLQKGADVLSQAMDCASVLFEAAAGGNPESLSLLLEYGADANVPKHSGHLPIHRAAYRGHFLALKKLVPVTNFDAIKESGISPVHSAAAGAHPQCLEFLLKSGFDANFMLDQRVRKGYDDHRKSALYFAVSNGDICSTQLLLNAGALPNQDPINCLQIALRMGNYELMNLLLRHGANVNYFCRVNTTHFPSALQYALKDEVMLRMLMNYGYDVHRCFDCPQGNSSHSQYVTDGWTSTVIKDTMFCEVITLSWLKHLSGKVVRVMLDYVDHVNICWKLEAVLKEQELWPDINSILTNPRSLKHLCRLKIRECMGRLRLRCPVFMTFLPLPNCLKDYVLYKEYDLYGQENFRGTDSLNCT</sequence>
<evidence type="ECO:0000256" key="12">
    <source>
        <dbReference type="ARBA" id="ARBA00023175"/>
    </source>
</evidence>
<protein>
    <submittedName>
        <fullName evidence="18">Dynein axonemal heavy chain 12</fullName>
    </submittedName>
</protein>
<keyword evidence="8" id="KW-0067">ATP-binding</keyword>
<evidence type="ECO:0000256" key="8">
    <source>
        <dbReference type="ARBA" id="ARBA00022840"/>
    </source>
</evidence>
<dbReference type="InterPro" id="IPR024317">
    <property type="entry name" value="Dynein_heavy_chain_D4_dom"/>
</dbReference>
<feature type="repeat" description="ANK" evidence="15">
    <location>
        <begin position="2991"/>
        <end position="3023"/>
    </location>
</feature>
<evidence type="ECO:0000256" key="1">
    <source>
        <dbReference type="ARBA" id="ARBA00004430"/>
    </source>
</evidence>
<dbReference type="InterPro" id="IPR042222">
    <property type="entry name" value="Dynein_2_N"/>
</dbReference>
<evidence type="ECO:0000256" key="9">
    <source>
        <dbReference type="ARBA" id="ARBA00023017"/>
    </source>
</evidence>
<dbReference type="InterPro" id="IPR001496">
    <property type="entry name" value="SOCS_box"/>
</dbReference>
<evidence type="ECO:0000313" key="19">
    <source>
        <dbReference type="Proteomes" id="UP001623348"/>
    </source>
</evidence>
<dbReference type="FunFam" id="1.10.750.20:FF:000001">
    <property type="entry name" value="Ankyrin repeat and SOCS box containing 1"/>
    <property type="match status" value="1"/>
</dbReference>
<dbReference type="InterPro" id="IPR041228">
    <property type="entry name" value="Dynein_C"/>
</dbReference>
<evidence type="ECO:0000256" key="10">
    <source>
        <dbReference type="ARBA" id="ARBA00023054"/>
    </source>
</evidence>
<dbReference type="PANTHER" id="PTHR22878">
    <property type="entry name" value="DYNEIN HEAVY CHAIN 6, AXONEMAL-LIKE-RELATED"/>
    <property type="match status" value="1"/>
</dbReference>
<keyword evidence="19" id="KW-1185">Reference proteome</keyword>
<keyword evidence="6" id="KW-0677">Repeat</keyword>
<dbReference type="InterPro" id="IPR026983">
    <property type="entry name" value="DHC"/>
</dbReference>
<dbReference type="Pfam" id="PF12781">
    <property type="entry name" value="AAA_9"/>
    <property type="match status" value="1"/>
</dbReference>
<evidence type="ECO:0000256" key="3">
    <source>
        <dbReference type="ARBA" id="ARBA00008887"/>
    </source>
</evidence>
<dbReference type="SUPFAM" id="SSF52540">
    <property type="entry name" value="P-loop containing nucleoside triphosphate hydrolases"/>
    <property type="match status" value="2"/>
</dbReference>
<comment type="pathway">
    <text evidence="2">Protein modification; protein ubiquitination.</text>
</comment>
<dbReference type="SMART" id="SM00253">
    <property type="entry name" value="SOCS"/>
    <property type="match status" value="1"/>
</dbReference>
<reference evidence="18 19" key="1">
    <citation type="submission" date="2024-06" db="EMBL/GenBank/DDBJ databases">
        <title>The draft genome of Grus japonensis, version 3.</title>
        <authorList>
            <person name="Nabeshima K."/>
            <person name="Suzuki S."/>
            <person name="Onuma M."/>
        </authorList>
    </citation>
    <scope>NUCLEOTIDE SEQUENCE [LARGE SCALE GENOMIC DNA]</scope>
    <source>
        <strain evidence="18 19">451A</strain>
    </source>
</reference>
<dbReference type="FunFam" id="1.20.58.1120:FF:000001">
    <property type="entry name" value="dynein heavy chain 2, axonemal"/>
    <property type="match status" value="1"/>
</dbReference>
<dbReference type="FunFam" id="1.10.8.710:FF:000004">
    <property type="entry name" value="Dynein axonemal heavy chain 6"/>
    <property type="match status" value="1"/>
</dbReference>
<dbReference type="Pfam" id="PF12777">
    <property type="entry name" value="MT"/>
    <property type="match status" value="1"/>
</dbReference>
<dbReference type="Gene3D" id="1.10.287.2620">
    <property type="match status" value="1"/>
</dbReference>
<feature type="repeat" description="ANK" evidence="15">
    <location>
        <begin position="2958"/>
        <end position="2990"/>
    </location>
</feature>
<dbReference type="FunFam" id="1.10.8.720:FF:000001">
    <property type="entry name" value="dynein heavy chain 7, axonemal"/>
    <property type="match status" value="1"/>
</dbReference>
<dbReference type="SUPFAM" id="SSF158235">
    <property type="entry name" value="SOCS box-like"/>
    <property type="match status" value="1"/>
</dbReference>
<feature type="repeat" description="ANK" evidence="15">
    <location>
        <begin position="3161"/>
        <end position="3193"/>
    </location>
</feature>
<dbReference type="Pfam" id="PF08393">
    <property type="entry name" value="DHC_N2"/>
    <property type="match status" value="1"/>
</dbReference>
<dbReference type="InterPro" id="IPR002110">
    <property type="entry name" value="Ankyrin_rpt"/>
</dbReference>
<dbReference type="EMBL" id="BAAFJT010000011">
    <property type="protein sequence ID" value="GAB0194554.1"/>
    <property type="molecule type" value="Genomic_DNA"/>
</dbReference>
<evidence type="ECO:0000256" key="13">
    <source>
        <dbReference type="ARBA" id="ARBA00023212"/>
    </source>
</evidence>
<dbReference type="PROSITE" id="PS50088">
    <property type="entry name" value="ANK_REPEAT"/>
    <property type="match status" value="7"/>
</dbReference>
<dbReference type="Pfam" id="PF18199">
    <property type="entry name" value="Dynein_C"/>
    <property type="match status" value="1"/>
</dbReference>
<keyword evidence="10 16" id="KW-0175">Coiled coil</keyword>
<dbReference type="Gene3D" id="6.10.140.1060">
    <property type="match status" value="1"/>
</dbReference>
<dbReference type="GO" id="GO:0030286">
    <property type="term" value="C:dynein complex"/>
    <property type="evidence" value="ECO:0007669"/>
    <property type="project" value="UniProtKB-KW"/>
</dbReference>
<dbReference type="InterPro" id="IPR043157">
    <property type="entry name" value="Dynein_AAA1S"/>
</dbReference>
<dbReference type="Proteomes" id="UP001623348">
    <property type="component" value="Unassembled WGS sequence"/>
</dbReference>
<dbReference type="Gene3D" id="1.10.8.720">
    <property type="entry name" value="Region D6 of dynein motor"/>
    <property type="match status" value="1"/>
</dbReference>
<keyword evidence="11" id="KW-0969">Cilium</keyword>
<evidence type="ECO:0000256" key="6">
    <source>
        <dbReference type="ARBA" id="ARBA00022737"/>
    </source>
</evidence>
<dbReference type="GO" id="GO:0005930">
    <property type="term" value="C:axoneme"/>
    <property type="evidence" value="ECO:0007669"/>
    <property type="project" value="UniProtKB-SubCell"/>
</dbReference>
<keyword evidence="14" id="KW-0966">Cell projection</keyword>
<evidence type="ECO:0000256" key="2">
    <source>
        <dbReference type="ARBA" id="ARBA00004906"/>
    </source>
</evidence>
<dbReference type="Gene3D" id="1.10.8.1220">
    <property type="match status" value="1"/>
</dbReference>
<dbReference type="FunFam" id="1.20.140.100:FF:000004">
    <property type="entry name" value="Dynein axonemal heavy chain 6"/>
    <property type="match status" value="1"/>
</dbReference>
<dbReference type="InterPro" id="IPR036036">
    <property type="entry name" value="SOCS_box-like_dom_sf"/>
</dbReference>
<dbReference type="InterPro" id="IPR004273">
    <property type="entry name" value="Dynein_heavy_D6_P-loop"/>
</dbReference>
<dbReference type="Gene3D" id="3.40.50.300">
    <property type="entry name" value="P-loop containing nucleotide triphosphate hydrolases"/>
    <property type="match status" value="5"/>
</dbReference>
<dbReference type="PROSITE" id="PS50297">
    <property type="entry name" value="ANK_REP_REGION"/>
    <property type="match status" value="6"/>
</dbReference>
<evidence type="ECO:0000256" key="7">
    <source>
        <dbReference type="ARBA" id="ARBA00022741"/>
    </source>
</evidence>
<dbReference type="Pfam" id="PF18198">
    <property type="entry name" value="AAA_lid_11"/>
    <property type="match status" value="1"/>
</dbReference>
<dbReference type="Pfam" id="PF12780">
    <property type="entry name" value="AAA_8"/>
    <property type="match status" value="1"/>
</dbReference>
<dbReference type="InterPro" id="IPR041589">
    <property type="entry name" value="DNAH3_AAA_lid_1"/>
</dbReference>
<dbReference type="GO" id="GO:0005524">
    <property type="term" value="F:ATP binding"/>
    <property type="evidence" value="ECO:0007669"/>
    <property type="project" value="UniProtKB-KW"/>
</dbReference>
<dbReference type="Pfam" id="PF12796">
    <property type="entry name" value="Ank_2"/>
    <property type="match status" value="2"/>
</dbReference>
<feature type="repeat" description="ANK" evidence="15">
    <location>
        <begin position="3024"/>
        <end position="3056"/>
    </location>
</feature>
<evidence type="ECO:0000259" key="17">
    <source>
        <dbReference type="PROSITE" id="PS50225"/>
    </source>
</evidence>
<keyword evidence="13" id="KW-0206">Cytoskeleton</keyword>
<dbReference type="InterPro" id="IPR024743">
    <property type="entry name" value="Dynein_HC_stalk"/>
</dbReference>
<dbReference type="FunFam" id="3.40.50.300:FF:000362">
    <property type="entry name" value="Dynein, axonemal, heavy chain 6"/>
    <property type="match status" value="1"/>
</dbReference>
<comment type="caution">
    <text evidence="18">The sequence shown here is derived from an EMBL/GenBank/DDBJ whole genome shotgun (WGS) entry which is preliminary data.</text>
</comment>
<comment type="similarity">
    <text evidence="3">Belongs to the dynein heavy chain family.</text>
</comment>
<dbReference type="GO" id="GO:0003341">
    <property type="term" value="P:cilium movement"/>
    <property type="evidence" value="ECO:0007669"/>
    <property type="project" value="UniProtKB-ARBA"/>
</dbReference>
<dbReference type="InterPro" id="IPR035706">
    <property type="entry name" value="AAA_9"/>
</dbReference>
<feature type="repeat" description="ANK" evidence="15">
    <location>
        <begin position="3089"/>
        <end position="3121"/>
    </location>
</feature>